<organism evidence="1">
    <name type="scientific">uncultured Caudovirales phage</name>
    <dbReference type="NCBI Taxonomy" id="2100421"/>
    <lineage>
        <taxon>Viruses</taxon>
        <taxon>Duplodnaviria</taxon>
        <taxon>Heunggongvirae</taxon>
        <taxon>Uroviricota</taxon>
        <taxon>Caudoviricetes</taxon>
        <taxon>Peduoviridae</taxon>
        <taxon>Maltschvirus</taxon>
        <taxon>Maltschvirus maltsch</taxon>
    </lineage>
</organism>
<evidence type="ECO:0000313" key="1">
    <source>
        <dbReference type="EMBL" id="CAB4140091.1"/>
    </source>
</evidence>
<dbReference type="InterPro" id="IPR012668">
    <property type="entry name" value="CHP02466"/>
</dbReference>
<sequence>MVTYNLFGTPIKIISMPNFEELGRKIGKCMKLGFKNNLTDNLSIDEAIELNKIFIDEAELYLKELNDNKTVELFITKSWTTITKKFGFNTPHHHNTNTVVGVYYVKTSDKCGDLLLHDPRGAMSFIEKFEINTQGHLVSGRSYYRITPKIGDLILFPAYIVHSVEPNMSDDERISVALNFYHKDFNQFKPE</sequence>
<accession>A0A6J5M1G5</accession>
<protein>
    <submittedName>
        <fullName evidence="1">Uncharacterized protein</fullName>
    </submittedName>
</protein>
<dbReference type="SUPFAM" id="SSF51197">
    <property type="entry name" value="Clavaminate synthase-like"/>
    <property type="match status" value="1"/>
</dbReference>
<dbReference type="Gene3D" id="2.60.120.620">
    <property type="entry name" value="q2cbj1_9rhob like domain"/>
    <property type="match status" value="1"/>
</dbReference>
<name>A0A6J5M1G5_9CAUD</name>
<dbReference type="Pfam" id="PF13759">
    <property type="entry name" value="2OG-FeII_Oxy_5"/>
    <property type="match status" value="1"/>
</dbReference>
<dbReference type="NCBIfam" id="TIGR02466">
    <property type="entry name" value="TIGR02466 family protein"/>
    <property type="match status" value="1"/>
</dbReference>
<gene>
    <name evidence="1" type="ORF">UFOVP396_6</name>
</gene>
<proteinExistence type="predicted"/>
<reference evidence="1" key="1">
    <citation type="submission" date="2020-04" db="EMBL/GenBank/DDBJ databases">
        <authorList>
            <person name="Chiriac C."/>
            <person name="Salcher M."/>
            <person name="Ghai R."/>
            <person name="Kavagutti S V."/>
        </authorList>
    </citation>
    <scope>NUCLEOTIDE SEQUENCE</scope>
</reference>
<dbReference type="EMBL" id="LR796381">
    <property type="protein sequence ID" value="CAB4140091.1"/>
    <property type="molecule type" value="Genomic_DNA"/>
</dbReference>